<dbReference type="Proteomes" id="UP000183376">
    <property type="component" value="Chromosome I"/>
</dbReference>
<dbReference type="InterPro" id="IPR011527">
    <property type="entry name" value="ABC1_TM_dom"/>
</dbReference>
<dbReference type="PANTHER" id="PTHR43394">
    <property type="entry name" value="ATP-DEPENDENT PERMEASE MDL1, MITOCHONDRIAL"/>
    <property type="match status" value="1"/>
</dbReference>
<accession>A0A1G9V607</accession>
<evidence type="ECO:0000256" key="4">
    <source>
        <dbReference type="ARBA" id="ARBA00022519"/>
    </source>
</evidence>
<dbReference type="PROSITE" id="PS00211">
    <property type="entry name" value="ABC_TRANSPORTER_1"/>
    <property type="match status" value="1"/>
</dbReference>
<dbReference type="eggNOG" id="COG1132">
    <property type="taxonomic scope" value="Bacteria"/>
</dbReference>
<dbReference type="GO" id="GO:0015421">
    <property type="term" value="F:ABC-type oligopeptide transporter activity"/>
    <property type="evidence" value="ECO:0007669"/>
    <property type="project" value="TreeGrafter"/>
</dbReference>
<keyword evidence="15" id="KW-1185">Reference proteome</keyword>
<feature type="transmembrane region" description="Helical" evidence="11">
    <location>
        <begin position="141"/>
        <end position="163"/>
    </location>
</feature>
<keyword evidence="3" id="KW-1003">Cell membrane</keyword>
<dbReference type="InterPro" id="IPR003593">
    <property type="entry name" value="AAA+_ATPase"/>
</dbReference>
<dbReference type="SMART" id="SM00382">
    <property type="entry name" value="AAA"/>
    <property type="match status" value="1"/>
</dbReference>
<evidence type="ECO:0000256" key="11">
    <source>
        <dbReference type="SAM" id="Phobius"/>
    </source>
</evidence>
<evidence type="ECO:0000256" key="7">
    <source>
        <dbReference type="ARBA" id="ARBA00022840"/>
    </source>
</evidence>
<proteinExistence type="inferred from homology"/>
<keyword evidence="8 11" id="KW-1133">Transmembrane helix</keyword>
<dbReference type="OrthoDB" id="9806127at2"/>
<evidence type="ECO:0000259" key="12">
    <source>
        <dbReference type="PROSITE" id="PS50893"/>
    </source>
</evidence>
<evidence type="ECO:0000256" key="10">
    <source>
        <dbReference type="ARBA" id="ARBA00023455"/>
    </source>
</evidence>
<dbReference type="RefSeq" id="WP_043812698.1">
    <property type="nucleotide sequence ID" value="NZ_JOEF01000018.1"/>
</dbReference>
<dbReference type="AlphaFoldDB" id="A0A1G9V607"/>
<dbReference type="GO" id="GO:0005886">
    <property type="term" value="C:plasma membrane"/>
    <property type="evidence" value="ECO:0007669"/>
    <property type="project" value="UniProtKB-SubCell"/>
</dbReference>
<comment type="similarity">
    <text evidence="10">Belongs to the ABC transporter superfamily. Siderophore-Fe(3+) uptake transporter (SIUT) (TC 3.A.1.21) family.</text>
</comment>
<feature type="transmembrane region" description="Helical" evidence="11">
    <location>
        <begin position="253"/>
        <end position="275"/>
    </location>
</feature>
<keyword evidence="2" id="KW-0813">Transport</keyword>
<dbReference type="PROSITE" id="PS50893">
    <property type="entry name" value="ABC_TRANSPORTER_2"/>
    <property type="match status" value="1"/>
</dbReference>
<reference evidence="14 15" key="1">
    <citation type="submission" date="2016-10" db="EMBL/GenBank/DDBJ databases">
        <authorList>
            <person name="de Groot N.N."/>
        </authorList>
    </citation>
    <scope>NUCLEOTIDE SEQUENCE [LARGE SCALE GENOMIC DNA]</scope>
    <source>
        <strain evidence="14 15">DSM 44149</strain>
    </source>
</reference>
<feature type="transmembrane region" description="Helical" evidence="11">
    <location>
        <begin position="287"/>
        <end position="312"/>
    </location>
</feature>
<evidence type="ECO:0000256" key="6">
    <source>
        <dbReference type="ARBA" id="ARBA00022741"/>
    </source>
</evidence>
<feature type="transmembrane region" description="Helical" evidence="11">
    <location>
        <begin position="67"/>
        <end position="90"/>
    </location>
</feature>
<feature type="transmembrane region" description="Helical" evidence="11">
    <location>
        <begin position="169"/>
        <end position="187"/>
    </location>
</feature>
<dbReference type="Gene3D" id="1.20.1560.10">
    <property type="entry name" value="ABC transporter type 1, transmembrane domain"/>
    <property type="match status" value="1"/>
</dbReference>
<dbReference type="SUPFAM" id="SSF52540">
    <property type="entry name" value="P-loop containing nucleoside triphosphate hydrolases"/>
    <property type="match status" value="1"/>
</dbReference>
<evidence type="ECO:0000256" key="9">
    <source>
        <dbReference type="ARBA" id="ARBA00023136"/>
    </source>
</evidence>
<keyword evidence="6" id="KW-0547">Nucleotide-binding</keyword>
<keyword evidence="7 14" id="KW-0067">ATP-binding</keyword>
<gene>
    <name evidence="14" type="ORF">SAMN04489726_2846</name>
</gene>
<evidence type="ECO:0000256" key="2">
    <source>
        <dbReference type="ARBA" id="ARBA00022448"/>
    </source>
</evidence>
<evidence type="ECO:0000313" key="14">
    <source>
        <dbReference type="EMBL" id="SDM67496.1"/>
    </source>
</evidence>
<dbReference type="InterPro" id="IPR017871">
    <property type="entry name" value="ABC_transporter-like_CS"/>
</dbReference>
<evidence type="ECO:0000256" key="5">
    <source>
        <dbReference type="ARBA" id="ARBA00022692"/>
    </source>
</evidence>
<dbReference type="PROSITE" id="PS50929">
    <property type="entry name" value="ABC_TM1F"/>
    <property type="match status" value="1"/>
</dbReference>
<protein>
    <submittedName>
        <fullName evidence="14">ATP-binding cassette, subfamily B</fullName>
    </submittedName>
</protein>
<evidence type="ECO:0000256" key="8">
    <source>
        <dbReference type="ARBA" id="ARBA00022989"/>
    </source>
</evidence>
<dbReference type="FunFam" id="3.40.50.300:FF:000221">
    <property type="entry name" value="Multidrug ABC transporter ATP-binding protein"/>
    <property type="match status" value="1"/>
</dbReference>
<feature type="domain" description="ABC transporter" evidence="12">
    <location>
        <begin position="347"/>
        <end position="587"/>
    </location>
</feature>
<dbReference type="InterPro" id="IPR027417">
    <property type="entry name" value="P-loop_NTPase"/>
</dbReference>
<feature type="domain" description="ABC transmembrane type-1" evidence="13">
    <location>
        <begin position="24"/>
        <end position="313"/>
    </location>
</feature>
<dbReference type="GO" id="GO:0016887">
    <property type="term" value="F:ATP hydrolysis activity"/>
    <property type="evidence" value="ECO:0007669"/>
    <property type="project" value="InterPro"/>
</dbReference>
<dbReference type="InterPro" id="IPR036640">
    <property type="entry name" value="ABC1_TM_sf"/>
</dbReference>
<name>A0A1G9V607_ALLAB</name>
<organism evidence="14 15">
    <name type="scientific">Allokutzneria albata</name>
    <name type="common">Kibdelosporangium albatum</name>
    <dbReference type="NCBI Taxonomy" id="211114"/>
    <lineage>
        <taxon>Bacteria</taxon>
        <taxon>Bacillati</taxon>
        <taxon>Actinomycetota</taxon>
        <taxon>Actinomycetes</taxon>
        <taxon>Pseudonocardiales</taxon>
        <taxon>Pseudonocardiaceae</taxon>
        <taxon>Allokutzneria</taxon>
    </lineage>
</organism>
<keyword evidence="4" id="KW-0997">Cell inner membrane</keyword>
<keyword evidence="9 11" id="KW-0472">Membrane</keyword>
<evidence type="ECO:0000256" key="1">
    <source>
        <dbReference type="ARBA" id="ARBA00004429"/>
    </source>
</evidence>
<keyword evidence="5 11" id="KW-0812">Transmembrane</keyword>
<sequence length="599" mass="64743">MKDRGNWTRALRLLWEVSPWHVGGVIALATLASLLPAATVQLTTLAVQGVADAVAGRGEPTAVDRAFTAGVALCGLMVLTHVLAVGRNYLETLLQLRMANTVNEQIMAKATRLRLEHFEDASTYDRLQRANREAAYRPYQIFAHLITTVSSAVSLVAVSAVLLSWNVGVAVAILLAPLPSMVSRVFYSRVGWKIENERSADRRRATYLQFLVTNDRSFKETHLFGLGPLFLGRYRDLIARFYRVDRDLERKQALVSGALGLISVCAAVGAVLYALQVTMASGQVGQFAGYLSAITLVQTTVQALFGGLAMLYEHNLFLGNLFGFLDIEEGGPASGKRPFPPVLSRGIEFRDVSFTYPGTDTPVLSGLDLVLPAGKCVALVGQNGAGKTTLVKLLARFYEPTGGQILIDGVPLAEYDLEDLRANIGVIFQDFVQYEATARENIGFGRASDLDDTAAIRGAAGRADALSFVECLPKGLDTQLGRWFAGGSQLSGGQWQKVALSRAFLRDAPIVVLDEPTAAIDAAAEAEIFARMTEIAGRATTLLIAHRFSTVRAADHIVVIDHGRVLEEGTHSDLMAADGVYAKLFRLQAAGYLDEPVTS</sequence>
<dbReference type="PANTHER" id="PTHR43394:SF1">
    <property type="entry name" value="ATP-BINDING CASSETTE SUB-FAMILY B MEMBER 10, MITOCHONDRIAL"/>
    <property type="match status" value="1"/>
</dbReference>
<comment type="subcellular location">
    <subcellularLocation>
        <location evidence="1">Cell inner membrane</location>
        <topology evidence="1">Multi-pass membrane protein</topology>
    </subcellularLocation>
</comment>
<evidence type="ECO:0000256" key="3">
    <source>
        <dbReference type="ARBA" id="ARBA00022475"/>
    </source>
</evidence>
<dbReference type="SUPFAM" id="SSF90123">
    <property type="entry name" value="ABC transporter transmembrane region"/>
    <property type="match status" value="1"/>
</dbReference>
<dbReference type="Gene3D" id="3.40.50.300">
    <property type="entry name" value="P-loop containing nucleotide triphosphate hydrolases"/>
    <property type="match status" value="1"/>
</dbReference>
<dbReference type="InterPro" id="IPR039421">
    <property type="entry name" value="Type_1_exporter"/>
</dbReference>
<feature type="transmembrane region" description="Helical" evidence="11">
    <location>
        <begin position="20"/>
        <end position="47"/>
    </location>
</feature>
<dbReference type="EMBL" id="LT629701">
    <property type="protein sequence ID" value="SDM67496.1"/>
    <property type="molecule type" value="Genomic_DNA"/>
</dbReference>
<dbReference type="InterPro" id="IPR003439">
    <property type="entry name" value="ABC_transporter-like_ATP-bd"/>
</dbReference>
<evidence type="ECO:0000259" key="13">
    <source>
        <dbReference type="PROSITE" id="PS50929"/>
    </source>
</evidence>
<evidence type="ECO:0000313" key="15">
    <source>
        <dbReference type="Proteomes" id="UP000183376"/>
    </source>
</evidence>
<dbReference type="GO" id="GO:0005524">
    <property type="term" value="F:ATP binding"/>
    <property type="evidence" value="ECO:0007669"/>
    <property type="project" value="UniProtKB-KW"/>
</dbReference>
<dbReference type="Pfam" id="PF00005">
    <property type="entry name" value="ABC_tran"/>
    <property type="match status" value="1"/>
</dbReference>
<dbReference type="STRING" id="211114.SAMN04489726_2846"/>